<proteinExistence type="predicted"/>
<sequence length="81" mass="9615">MESYINRRLRDRVMVAGMPAERFMACVGIACIPILIVIFNPLFVLFWIPWGVVVFWIFRNIDRLSRNLTYGKQFPSHLKNR</sequence>
<evidence type="ECO:0000313" key="3">
    <source>
        <dbReference type="Proteomes" id="UP000322940"/>
    </source>
</evidence>
<keyword evidence="1" id="KW-0472">Membrane</keyword>
<comment type="caution">
    <text evidence="2">The sequence shown here is derived from an EMBL/GenBank/DDBJ whole genome shotgun (WGS) entry which is preliminary data.</text>
</comment>
<organism evidence="2 3">
    <name type="scientific">Alistipes onderdonkii</name>
    <dbReference type="NCBI Taxonomy" id="328813"/>
    <lineage>
        <taxon>Bacteria</taxon>
        <taxon>Pseudomonadati</taxon>
        <taxon>Bacteroidota</taxon>
        <taxon>Bacteroidia</taxon>
        <taxon>Bacteroidales</taxon>
        <taxon>Rikenellaceae</taxon>
        <taxon>Alistipes</taxon>
    </lineage>
</organism>
<dbReference type="EMBL" id="VVXH01000024">
    <property type="protein sequence ID" value="KAA2375268.1"/>
    <property type="molecule type" value="Genomic_DNA"/>
</dbReference>
<dbReference type="Proteomes" id="UP000322940">
    <property type="component" value="Unassembled WGS sequence"/>
</dbReference>
<accession>A0A5B3GNB4</accession>
<evidence type="ECO:0000313" key="2">
    <source>
        <dbReference type="EMBL" id="KAA2375268.1"/>
    </source>
</evidence>
<keyword evidence="1" id="KW-1133">Transmembrane helix</keyword>
<feature type="transmembrane region" description="Helical" evidence="1">
    <location>
        <begin position="20"/>
        <end position="38"/>
    </location>
</feature>
<dbReference type="AlphaFoldDB" id="A0A5B3GNB4"/>
<evidence type="ECO:0000256" key="1">
    <source>
        <dbReference type="SAM" id="Phobius"/>
    </source>
</evidence>
<protein>
    <submittedName>
        <fullName evidence="2">Type VI secretion protein</fullName>
    </submittedName>
</protein>
<keyword evidence="1" id="KW-0812">Transmembrane</keyword>
<name>A0A5B3GNB4_9BACT</name>
<gene>
    <name evidence="2" type="ORF">F2Y10_15390</name>
</gene>
<reference evidence="2 3" key="1">
    <citation type="journal article" date="2019" name="Nat. Med.">
        <title>A library of human gut bacterial isolates paired with longitudinal multiomics data enables mechanistic microbiome research.</title>
        <authorList>
            <person name="Poyet M."/>
            <person name="Groussin M."/>
            <person name="Gibbons S.M."/>
            <person name="Avila-Pacheco J."/>
            <person name="Jiang X."/>
            <person name="Kearney S.M."/>
            <person name="Perrotta A.R."/>
            <person name="Berdy B."/>
            <person name="Zhao S."/>
            <person name="Lieberman T.D."/>
            <person name="Swanson P.K."/>
            <person name="Smith M."/>
            <person name="Roesemann S."/>
            <person name="Alexander J.E."/>
            <person name="Rich S.A."/>
            <person name="Livny J."/>
            <person name="Vlamakis H."/>
            <person name="Clish C."/>
            <person name="Bullock K."/>
            <person name="Deik A."/>
            <person name="Scott J."/>
            <person name="Pierce K.A."/>
            <person name="Xavier R.J."/>
            <person name="Alm E.J."/>
        </authorList>
    </citation>
    <scope>NUCLEOTIDE SEQUENCE [LARGE SCALE GENOMIC DNA]</scope>
    <source>
        <strain evidence="2 3">BIOML-A266</strain>
    </source>
</reference>